<name>A0A1G8V8V7_9PSEU</name>
<evidence type="ECO:0000313" key="3">
    <source>
        <dbReference type="Proteomes" id="UP000199682"/>
    </source>
</evidence>
<sequence length="308" mass="34579">MPPECPGRSTKDTTDSLHWTLEFTDWSSSLRRPPLGPQRGRGQEEISCRPRATPIRQWSCMFACASHASSCAADIRAVQVRAHALGQLRHRALAQTRVSARGARFSARDQRVDRGGQLASVQVDLRGIALQHRHRRGGHVSPLPSYSVPVAATQDVPTNLTSAAIALRSDDRSLEPGRVIWLPIQLEIRPCPHGENQTERRQHDHDRTDHDARLTRRCVHAMFAVFAVPFPRGDCWHRAVSRTTSRRFVRSRPTESAVRNRRSGSDLPVVNGGEQQLRALRRPRRGACPTEYPADHLGCRDGPDRPDR</sequence>
<evidence type="ECO:0000256" key="1">
    <source>
        <dbReference type="SAM" id="MobiDB-lite"/>
    </source>
</evidence>
<accession>A0A1G8V8V7</accession>
<organism evidence="2 3">
    <name type="scientific">Lentzea albidocapillata subsp. violacea</name>
    <dbReference type="NCBI Taxonomy" id="128104"/>
    <lineage>
        <taxon>Bacteria</taxon>
        <taxon>Bacillati</taxon>
        <taxon>Actinomycetota</taxon>
        <taxon>Actinomycetes</taxon>
        <taxon>Pseudonocardiales</taxon>
        <taxon>Pseudonocardiaceae</taxon>
        <taxon>Lentzea</taxon>
    </lineage>
</organism>
<proteinExistence type="predicted"/>
<feature type="region of interest" description="Disordered" evidence="1">
    <location>
        <begin position="283"/>
        <end position="308"/>
    </location>
</feature>
<protein>
    <submittedName>
        <fullName evidence="2">Uncharacterized protein</fullName>
    </submittedName>
</protein>
<dbReference type="EMBL" id="FNET01000002">
    <property type="protein sequence ID" value="SDJ62518.1"/>
    <property type="molecule type" value="Genomic_DNA"/>
</dbReference>
<feature type="compositionally biased region" description="Basic and acidic residues" evidence="1">
    <location>
        <begin position="293"/>
        <end position="308"/>
    </location>
</feature>
<gene>
    <name evidence="2" type="ORF">SAMN04488074_102553</name>
</gene>
<reference evidence="3" key="1">
    <citation type="submission" date="2016-10" db="EMBL/GenBank/DDBJ databases">
        <authorList>
            <person name="Varghese N."/>
            <person name="Submissions S."/>
        </authorList>
    </citation>
    <scope>NUCLEOTIDE SEQUENCE [LARGE SCALE GENOMIC DNA]</scope>
    <source>
        <strain evidence="3">DSM 44796</strain>
    </source>
</reference>
<dbReference type="AlphaFoldDB" id="A0A1G8V8V7"/>
<dbReference type="Proteomes" id="UP000199682">
    <property type="component" value="Unassembled WGS sequence"/>
</dbReference>
<evidence type="ECO:0000313" key="2">
    <source>
        <dbReference type="EMBL" id="SDJ62518.1"/>
    </source>
</evidence>